<protein>
    <recommendedName>
        <fullName evidence="5">Zinc ribbon domain-containing protein</fullName>
    </recommendedName>
</protein>
<feature type="coiled-coil region" evidence="1">
    <location>
        <begin position="52"/>
        <end position="112"/>
    </location>
</feature>
<sequence>MALIQCPGCGRNISDKALKCPGCGWMSGLGTKAQKSEEPFSDIQQLKIGKELKQVRQEKELLEKRVAELENRIPEIIDNTDYEAIEKLRRENERLKNDYNKLIKEKREFSQNGDVGCDRTFMPFLNKRMIIIGIVSTVIVLIACIVAISIIATKPVVKEELNDQAGGNAAMQSDLKNVCADNLDAADGDNVYNGNLINTHSDLYYEKKGVFRIMLDSAEISDDTEILSLFFKIDNLQEDSGIQIFYNGLYFNGIMIDSSRSLKEVAAGKSAIVEVTMSSQSFLKTNISTIKTIGMEYSTKGSNGEMETYTIENVNVKVDREGSAEQNEITKAPSGLTDEILGQIENTDDSIQDIYVVYTGMENDYSSIILYFKVINDSDEDIGLSYYYNGYMDNVSVKASIMSDFDGYIPSGKAAVIKAVFERDFILKNVGDIVNEVEISLENTDSNFAFSVLFEDLAIDVNEE</sequence>
<evidence type="ECO:0000313" key="3">
    <source>
        <dbReference type="EMBL" id="XAH75495.1"/>
    </source>
</evidence>
<dbReference type="RefSeq" id="WP_342759061.1">
    <property type="nucleotide sequence ID" value="NZ_CP146256.1"/>
</dbReference>
<keyword evidence="2" id="KW-0812">Transmembrane</keyword>
<evidence type="ECO:0000313" key="4">
    <source>
        <dbReference type="Proteomes" id="UP001451571"/>
    </source>
</evidence>
<feature type="transmembrane region" description="Helical" evidence="2">
    <location>
        <begin position="129"/>
        <end position="152"/>
    </location>
</feature>
<keyword evidence="2" id="KW-1133">Transmembrane helix</keyword>
<evidence type="ECO:0000256" key="1">
    <source>
        <dbReference type="SAM" id="Coils"/>
    </source>
</evidence>
<proteinExistence type="predicted"/>
<gene>
    <name evidence="3" type="ORF">V6984_06975</name>
</gene>
<keyword evidence="2" id="KW-0472">Membrane</keyword>
<keyword evidence="4" id="KW-1185">Reference proteome</keyword>
<dbReference type="EMBL" id="CP146256">
    <property type="protein sequence ID" value="XAH75495.1"/>
    <property type="molecule type" value="Genomic_DNA"/>
</dbReference>
<name>A0ABZ3F108_9FIRM</name>
<accession>A0ABZ3F108</accession>
<evidence type="ECO:0008006" key="5">
    <source>
        <dbReference type="Google" id="ProtNLM"/>
    </source>
</evidence>
<evidence type="ECO:0000256" key="2">
    <source>
        <dbReference type="SAM" id="Phobius"/>
    </source>
</evidence>
<keyword evidence="1" id="KW-0175">Coiled coil</keyword>
<organism evidence="3 4">
    <name type="scientific">Kineothrix sedimenti</name>
    <dbReference type="NCBI Taxonomy" id="3123317"/>
    <lineage>
        <taxon>Bacteria</taxon>
        <taxon>Bacillati</taxon>
        <taxon>Bacillota</taxon>
        <taxon>Clostridia</taxon>
        <taxon>Lachnospirales</taxon>
        <taxon>Lachnospiraceae</taxon>
        <taxon>Kineothrix</taxon>
    </lineage>
</organism>
<dbReference type="Proteomes" id="UP001451571">
    <property type="component" value="Chromosome"/>
</dbReference>
<reference evidence="3 4" key="1">
    <citation type="submission" date="2024-02" db="EMBL/GenBank/DDBJ databases">
        <title>Bacterial strain from lacustrine sediment.</title>
        <authorList>
            <person name="Petit C."/>
            <person name="Fadhlaoui K."/>
        </authorList>
    </citation>
    <scope>NUCLEOTIDE SEQUENCE [LARGE SCALE GENOMIC DNA]</scope>
    <source>
        <strain evidence="3 4">IPX-CK</strain>
    </source>
</reference>